<keyword evidence="10 18" id="KW-0808">Transferase</keyword>
<dbReference type="Proteomes" id="UP000823611">
    <property type="component" value="Unassembled WGS sequence"/>
</dbReference>
<evidence type="ECO:0000256" key="3">
    <source>
        <dbReference type="ARBA" id="ARBA00005119"/>
    </source>
</evidence>
<evidence type="ECO:0000256" key="10">
    <source>
        <dbReference type="ARBA" id="ARBA00022679"/>
    </source>
</evidence>
<evidence type="ECO:0000256" key="2">
    <source>
        <dbReference type="ARBA" id="ARBA00004651"/>
    </source>
</evidence>
<keyword evidence="11 18" id="KW-0812">Transmembrane</keyword>
<keyword evidence="15 19" id="KW-0472">Membrane</keyword>
<comment type="similarity">
    <text evidence="5 18">Belongs to the CDS family.</text>
</comment>
<dbReference type="GO" id="GO:0005886">
    <property type="term" value="C:plasma membrane"/>
    <property type="evidence" value="ECO:0007669"/>
    <property type="project" value="UniProtKB-SubCell"/>
</dbReference>
<evidence type="ECO:0000256" key="17">
    <source>
        <dbReference type="ARBA" id="ARBA00023264"/>
    </source>
</evidence>
<dbReference type="GO" id="GO:0004605">
    <property type="term" value="F:phosphatidate cytidylyltransferase activity"/>
    <property type="evidence" value="ECO:0007669"/>
    <property type="project" value="UniProtKB-EC"/>
</dbReference>
<name>A0A9D9DTD6_9FIRM</name>
<evidence type="ECO:0000256" key="5">
    <source>
        <dbReference type="ARBA" id="ARBA00010185"/>
    </source>
</evidence>
<keyword evidence="16" id="KW-0594">Phospholipid biosynthesis</keyword>
<feature type="transmembrane region" description="Helical" evidence="19">
    <location>
        <begin position="51"/>
        <end position="71"/>
    </location>
</feature>
<evidence type="ECO:0000256" key="15">
    <source>
        <dbReference type="ARBA" id="ARBA00023136"/>
    </source>
</evidence>
<dbReference type="Pfam" id="PF01148">
    <property type="entry name" value="CTP_transf_1"/>
    <property type="match status" value="1"/>
</dbReference>
<reference evidence="20" key="2">
    <citation type="journal article" date="2021" name="PeerJ">
        <title>Extensive microbial diversity within the chicken gut microbiome revealed by metagenomics and culture.</title>
        <authorList>
            <person name="Gilroy R."/>
            <person name="Ravi A."/>
            <person name="Getino M."/>
            <person name="Pursley I."/>
            <person name="Horton D.L."/>
            <person name="Alikhan N.F."/>
            <person name="Baker D."/>
            <person name="Gharbi K."/>
            <person name="Hall N."/>
            <person name="Watson M."/>
            <person name="Adriaenssens E.M."/>
            <person name="Foster-Nyarko E."/>
            <person name="Jarju S."/>
            <person name="Secka A."/>
            <person name="Antonio M."/>
            <person name="Oren A."/>
            <person name="Chaudhuri R.R."/>
            <person name="La Ragione R."/>
            <person name="Hildebrand F."/>
            <person name="Pallen M.J."/>
        </authorList>
    </citation>
    <scope>NUCLEOTIDE SEQUENCE</scope>
    <source>
        <strain evidence="20">F6-4510</strain>
    </source>
</reference>
<gene>
    <name evidence="20" type="ORF">IAC55_00510</name>
</gene>
<evidence type="ECO:0000256" key="19">
    <source>
        <dbReference type="SAM" id="Phobius"/>
    </source>
</evidence>
<comment type="subcellular location">
    <subcellularLocation>
        <location evidence="2">Cell membrane</location>
        <topology evidence="2">Multi-pass membrane protein</topology>
    </subcellularLocation>
</comment>
<proteinExistence type="inferred from homology"/>
<evidence type="ECO:0000256" key="6">
    <source>
        <dbReference type="ARBA" id="ARBA00012487"/>
    </source>
</evidence>
<reference evidence="20" key="1">
    <citation type="submission" date="2020-10" db="EMBL/GenBank/DDBJ databases">
        <authorList>
            <person name="Gilroy R."/>
        </authorList>
    </citation>
    <scope>NUCLEOTIDE SEQUENCE</scope>
    <source>
        <strain evidence="20">F6-4510</strain>
    </source>
</reference>
<evidence type="ECO:0000256" key="18">
    <source>
        <dbReference type="RuleBase" id="RU003938"/>
    </source>
</evidence>
<keyword evidence="17" id="KW-1208">Phospholipid metabolism</keyword>
<evidence type="ECO:0000256" key="4">
    <source>
        <dbReference type="ARBA" id="ARBA00005189"/>
    </source>
</evidence>
<dbReference type="PANTHER" id="PTHR46382:SF1">
    <property type="entry name" value="PHOSPHATIDATE CYTIDYLYLTRANSFERASE"/>
    <property type="match status" value="1"/>
</dbReference>
<evidence type="ECO:0000256" key="8">
    <source>
        <dbReference type="ARBA" id="ARBA00022475"/>
    </source>
</evidence>
<dbReference type="InterPro" id="IPR000374">
    <property type="entry name" value="PC_trans"/>
</dbReference>
<evidence type="ECO:0000256" key="16">
    <source>
        <dbReference type="ARBA" id="ARBA00023209"/>
    </source>
</evidence>
<evidence type="ECO:0000256" key="7">
    <source>
        <dbReference type="ARBA" id="ARBA00019373"/>
    </source>
</evidence>
<feature type="transmembrane region" description="Helical" evidence="19">
    <location>
        <begin position="6"/>
        <end position="30"/>
    </location>
</feature>
<evidence type="ECO:0000256" key="14">
    <source>
        <dbReference type="ARBA" id="ARBA00023098"/>
    </source>
</evidence>
<evidence type="ECO:0000256" key="9">
    <source>
        <dbReference type="ARBA" id="ARBA00022516"/>
    </source>
</evidence>
<comment type="caution">
    <text evidence="20">The sequence shown here is derived from an EMBL/GenBank/DDBJ whole genome shotgun (WGS) entry which is preliminary data.</text>
</comment>
<feature type="transmembrane region" description="Helical" evidence="19">
    <location>
        <begin position="172"/>
        <end position="190"/>
    </location>
</feature>
<feature type="transmembrane region" description="Helical" evidence="19">
    <location>
        <begin position="104"/>
        <end position="124"/>
    </location>
</feature>
<sequence length="271" mass="29892">MLLRIISSIVLLPFIIAVVSLGGIWLKLVMLGASLIGMHEFYKAFSIEKKAVAFIGYIFAVIYMAFINTIINGSNLFNVFTSVFLVILLIYMVIFHNHTNITEILVAFFGYFYVCFLLSHIYLIREYPQGIYFVWLSFICAWGCDTGAYFTGIAIGKHKLIPTLSPKKTIEGSIGGILTATLLAFIYGSFIDSRFAINDINTIVVCVASGVVGSILAQIGDLSASAMKRYTGIKDFGKIIPGHGGILDRFDSVLLTAPAVYYLMLLLSNIK</sequence>
<comment type="pathway">
    <text evidence="4">Lipid metabolism.</text>
</comment>
<evidence type="ECO:0000256" key="1">
    <source>
        <dbReference type="ARBA" id="ARBA00001698"/>
    </source>
</evidence>
<comment type="pathway">
    <text evidence="3 18">Phospholipid metabolism; CDP-diacylglycerol biosynthesis; CDP-diacylglycerol from sn-glycerol 3-phosphate: step 3/3.</text>
</comment>
<keyword evidence="12 18" id="KW-0548">Nucleotidyltransferase</keyword>
<protein>
    <recommendedName>
        <fullName evidence="7 18">Phosphatidate cytidylyltransferase</fullName>
        <ecNumber evidence="6 18">2.7.7.41</ecNumber>
    </recommendedName>
</protein>
<feature type="transmembrane region" description="Helical" evidence="19">
    <location>
        <begin position="130"/>
        <end position="151"/>
    </location>
</feature>
<feature type="transmembrane region" description="Helical" evidence="19">
    <location>
        <begin position="77"/>
        <end position="95"/>
    </location>
</feature>
<accession>A0A9D9DTD6</accession>
<evidence type="ECO:0000256" key="11">
    <source>
        <dbReference type="ARBA" id="ARBA00022692"/>
    </source>
</evidence>
<dbReference type="GO" id="GO:0016024">
    <property type="term" value="P:CDP-diacylglycerol biosynthetic process"/>
    <property type="evidence" value="ECO:0007669"/>
    <property type="project" value="TreeGrafter"/>
</dbReference>
<dbReference type="PANTHER" id="PTHR46382">
    <property type="entry name" value="PHOSPHATIDATE CYTIDYLYLTRANSFERASE"/>
    <property type="match status" value="1"/>
</dbReference>
<keyword evidence="8" id="KW-1003">Cell membrane</keyword>
<evidence type="ECO:0000313" key="21">
    <source>
        <dbReference type="Proteomes" id="UP000823611"/>
    </source>
</evidence>
<organism evidence="20 21">
    <name type="scientific">Candidatus Fimicola merdigallinarum</name>
    <dbReference type="NCBI Taxonomy" id="2840819"/>
    <lineage>
        <taxon>Bacteria</taxon>
        <taxon>Bacillati</taxon>
        <taxon>Bacillota</taxon>
        <taxon>Clostridia</taxon>
        <taxon>Lachnospirales</taxon>
        <taxon>Lachnospiraceae</taxon>
        <taxon>Lachnospiraceae incertae sedis</taxon>
        <taxon>Candidatus Fimicola</taxon>
    </lineage>
</organism>
<dbReference type="EMBL" id="JADIMX010000010">
    <property type="protein sequence ID" value="MBO8433787.1"/>
    <property type="molecule type" value="Genomic_DNA"/>
</dbReference>
<evidence type="ECO:0000256" key="12">
    <source>
        <dbReference type="ARBA" id="ARBA00022695"/>
    </source>
</evidence>
<evidence type="ECO:0000256" key="13">
    <source>
        <dbReference type="ARBA" id="ARBA00022989"/>
    </source>
</evidence>
<dbReference type="EC" id="2.7.7.41" evidence="6 18"/>
<keyword evidence="13 19" id="KW-1133">Transmembrane helix</keyword>
<comment type="catalytic activity">
    <reaction evidence="1 18">
        <text>a 1,2-diacyl-sn-glycero-3-phosphate + CTP + H(+) = a CDP-1,2-diacyl-sn-glycerol + diphosphate</text>
        <dbReference type="Rhea" id="RHEA:16229"/>
        <dbReference type="ChEBI" id="CHEBI:15378"/>
        <dbReference type="ChEBI" id="CHEBI:33019"/>
        <dbReference type="ChEBI" id="CHEBI:37563"/>
        <dbReference type="ChEBI" id="CHEBI:58332"/>
        <dbReference type="ChEBI" id="CHEBI:58608"/>
        <dbReference type="EC" id="2.7.7.41"/>
    </reaction>
</comment>
<dbReference type="PROSITE" id="PS01315">
    <property type="entry name" value="CDS"/>
    <property type="match status" value="1"/>
</dbReference>
<feature type="transmembrane region" description="Helical" evidence="19">
    <location>
        <begin position="202"/>
        <end position="220"/>
    </location>
</feature>
<dbReference type="AlphaFoldDB" id="A0A9D9DTD6"/>
<keyword evidence="14" id="KW-0443">Lipid metabolism</keyword>
<keyword evidence="9" id="KW-0444">Lipid biosynthesis</keyword>
<evidence type="ECO:0000313" key="20">
    <source>
        <dbReference type="EMBL" id="MBO8433787.1"/>
    </source>
</evidence>